<dbReference type="EMBL" id="CP021978">
    <property type="protein sequence ID" value="QCD54128.1"/>
    <property type="molecule type" value="Genomic_DNA"/>
</dbReference>
<reference evidence="2 3" key="1">
    <citation type="submission" date="2017-06" db="EMBL/GenBank/DDBJ databases">
        <title>Complete Genome Sequence of Streptomyces hawaiiensis NRRL 15010 and insights into acyldepsipeptides biosynthesis.</title>
        <authorList>
            <person name="Mariita R.M."/>
            <person name="Sello J.K."/>
        </authorList>
    </citation>
    <scope>NUCLEOTIDE SEQUENCE [LARGE SCALE GENOMIC DNA]</scope>
    <source>
        <strain evidence="2 3">ATCC 12236</strain>
    </source>
</reference>
<feature type="transmembrane region" description="Helical" evidence="1">
    <location>
        <begin position="48"/>
        <end position="69"/>
    </location>
</feature>
<proteinExistence type="predicted"/>
<keyword evidence="1" id="KW-1133">Transmembrane helix</keyword>
<keyword evidence="1" id="KW-0812">Transmembrane</keyword>
<evidence type="ECO:0000256" key="1">
    <source>
        <dbReference type="SAM" id="Phobius"/>
    </source>
</evidence>
<gene>
    <name evidence="2" type="ORF">CEB94_04005</name>
</gene>
<dbReference type="AlphaFoldDB" id="A0A6G5R7S0"/>
<protein>
    <submittedName>
        <fullName evidence="2">Uncharacterized protein</fullName>
    </submittedName>
</protein>
<sequence>MLGMLATMPIGAVLGCSATRAPLASSCPRSWRSSVSGIFFPATEVPEWLQWIALVFPVYWLGLGMRAVLLPDEFAAVETGNSWRYGEMFCALGAWDVIGLLPAPVVLRRMTRKESGSAIEERRKVAMQ</sequence>
<keyword evidence="1" id="KW-0472">Membrane</keyword>
<evidence type="ECO:0000313" key="3">
    <source>
        <dbReference type="Proteomes" id="UP000495940"/>
    </source>
</evidence>
<evidence type="ECO:0000313" key="2">
    <source>
        <dbReference type="EMBL" id="QCD54128.1"/>
    </source>
</evidence>
<dbReference type="Proteomes" id="UP000495940">
    <property type="component" value="Chromosome"/>
</dbReference>
<keyword evidence="3" id="KW-1185">Reference proteome</keyword>
<organism evidence="2 3">
    <name type="scientific">Streptomyces hawaiiensis</name>
    <dbReference type="NCBI Taxonomy" id="67305"/>
    <lineage>
        <taxon>Bacteria</taxon>
        <taxon>Bacillati</taxon>
        <taxon>Actinomycetota</taxon>
        <taxon>Actinomycetes</taxon>
        <taxon>Kitasatosporales</taxon>
        <taxon>Streptomycetaceae</taxon>
        <taxon>Streptomyces</taxon>
    </lineage>
</organism>
<dbReference type="KEGG" id="shaw:CEB94_04005"/>
<feature type="transmembrane region" description="Helical" evidence="1">
    <location>
        <begin position="89"/>
        <end position="107"/>
    </location>
</feature>
<name>A0A6G5R7S0_9ACTN</name>
<accession>A0A6G5R7S0</accession>
<dbReference type="RefSeq" id="WP_175430834.1">
    <property type="nucleotide sequence ID" value="NZ_CP021978.1"/>
</dbReference>